<name>A0A139X4A2_9CYAN</name>
<evidence type="ECO:0000313" key="2">
    <source>
        <dbReference type="EMBL" id="KYC39541.1"/>
    </source>
</evidence>
<gene>
    <name evidence="2" type="ORF">WA1_31080</name>
</gene>
<dbReference type="EMBL" id="ANNX02000035">
    <property type="protein sequence ID" value="KYC39541.1"/>
    <property type="molecule type" value="Genomic_DNA"/>
</dbReference>
<organism evidence="2 3">
    <name type="scientific">Scytonema hofmannii PCC 7110</name>
    <dbReference type="NCBI Taxonomy" id="128403"/>
    <lineage>
        <taxon>Bacteria</taxon>
        <taxon>Bacillati</taxon>
        <taxon>Cyanobacteriota</taxon>
        <taxon>Cyanophyceae</taxon>
        <taxon>Nostocales</taxon>
        <taxon>Scytonemataceae</taxon>
        <taxon>Scytonema</taxon>
    </lineage>
</organism>
<dbReference type="OrthoDB" id="422658at2"/>
<dbReference type="AlphaFoldDB" id="A0A139X4A2"/>
<reference evidence="2 3" key="1">
    <citation type="journal article" date="2013" name="Genome Biol. Evol.">
        <title>Genomes of Stigonematalean cyanobacteria (subsection V) and the evolution of oxygenic photosynthesis from prokaryotes to plastids.</title>
        <authorList>
            <person name="Dagan T."/>
            <person name="Roettger M."/>
            <person name="Stucken K."/>
            <person name="Landan G."/>
            <person name="Koch R."/>
            <person name="Major P."/>
            <person name="Gould S.B."/>
            <person name="Goremykin V.V."/>
            <person name="Rippka R."/>
            <person name="Tandeau de Marsac N."/>
            <person name="Gugger M."/>
            <person name="Lockhart P.J."/>
            <person name="Allen J.F."/>
            <person name="Brune I."/>
            <person name="Maus I."/>
            <person name="Puhler A."/>
            <person name="Martin W.F."/>
        </authorList>
    </citation>
    <scope>NUCLEOTIDE SEQUENCE [LARGE SCALE GENOMIC DNA]</scope>
    <source>
        <strain evidence="2 3">PCC 7110</strain>
    </source>
</reference>
<accession>A0A139X4A2</accession>
<comment type="caution">
    <text evidence="2">The sequence shown here is derived from an EMBL/GenBank/DDBJ whole genome shotgun (WGS) entry which is preliminary data.</text>
</comment>
<dbReference type="STRING" id="128403.WA1_31080"/>
<proteinExistence type="predicted"/>
<keyword evidence="3" id="KW-1185">Reference proteome</keyword>
<dbReference type="Proteomes" id="UP000076925">
    <property type="component" value="Unassembled WGS sequence"/>
</dbReference>
<feature type="region of interest" description="Disordered" evidence="1">
    <location>
        <begin position="137"/>
        <end position="168"/>
    </location>
</feature>
<protein>
    <submittedName>
        <fullName evidence="2">Uncharacterized protein</fullName>
    </submittedName>
</protein>
<evidence type="ECO:0000256" key="1">
    <source>
        <dbReference type="SAM" id="MobiDB-lite"/>
    </source>
</evidence>
<dbReference type="RefSeq" id="WP_051076997.1">
    <property type="nucleotide sequence ID" value="NZ_KQ976354.1"/>
</dbReference>
<sequence>MLVIGKKIRIASAVLVLSSGVPLWIASVALAPQIVQAYTARVDLSIDCFPEENYETLLTRAETAARAAAQRSFDQDILVTDVSIMVSVQNYGAIAPVLELKVSRPQWRTRPDAKLWATYFKTARSLLFFGGKFSITPDVNPEPTNPPAPAPQTADPKAGGGTAIPPAK</sequence>
<evidence type="ECO:0000313" key="3">
    <source>
        <dbReference type="Proteomes" id="UP000076925"/>
    </source>
</evidence>